<dbReference type="AlphaFoldDB" id="A0A0R2PRK3"/>
<dbReference type="Proteomes" id="UP000050874">
    <property type="component" value="Unassembled WGS sequence"/>
</dbReference>
<evidence type="ECO:0000313" key="6">
    <source>
        <dbReference type="Proteomes" id="UP000050874"/>
    </source>
</evidence>
<dbReference type="PANTHER" id="PTHR34069">
    <property type="entry name" value="3-OXOACYL-[ACYL-CARRIER-PROTEIN] SYNTHASE 3"/>
    <property type="match status" value="1"/>
</dbReference>
<dbReference type="InterPro" id="IPR016039">
    <property type="entry name" value="Thiolase-like"/>
</dbReference>
<dbReference type="GO" id="GO:0004315">
    <property type="term" value="F:3-oxoacyl-[acyl-carrier-protein] synthase activity"/>
    <property type="evidence" value="ECO:0007669"/>
    <property type="project" value="InterPro"/>
</dbReference>
<comment type="caution">
    <text evidence="5">The sequence shown here is derived from an EMBL/GenBank/DDBJ whole genome shotgun (WGS) entry which is preliminary data.</text>
</comment>
<protein>
    <submittedName>
        <fullName evidence="5">3-oxoacyl-ACP synthase</fullName>
    </submittedName>
</protein>
<dbReference type="GO" id="GO:0006633">
    <property type="term" value="P:fatty acid biosynthetic process"/>
    <property type="evidence" value="ECO:0007669"/>
    <property type="project" value="InterPro"/>
</dbReference>
<keyword evidence="1" id="KW-0808">Transferase</keyword>
<feature type="domain" description="Beta-ketoacyl-[acyl-carrier-protein] synthase III C-terminal" evidence="3">
    <location>
        <begin position="280"/>
        <end position="368"/>
    </location>
</feature>
<dbReference type="InterPro" id="IPR013751">
    <property type="entry name" value="ACP_syn_III_N"/>
</dbReference>
<dbReference type="SUPFAM" id="SSF53901">
    <property type="entry name" value="Thiolase-like"/>
    <property type="match status" value="1"/>
</dbReference>
<dbReference type="Gene3D" id="3.40.47.10">
    <property type="match status" value="2"/>
</dbReference>
<accession>A0A0R2PRK3</accession>
<keyword evidence="2" id="KW-0012">Acyltransferase</keyword>
<name>A0A0R2PRK3_9GAMM</name>
<dbReference type="EMBL" id="LIAV01000082">
    <property type="protein sequence ID" value="KRO40633.1"/>
    <property type="molecule type" value="Genomic_DNA"/>
</dbReference>
<gene>
    <name evidence="5" type="ORF">ABR63_01450</name>
</gene>
<evidence type="ECO:0000256" key="2">
    <source>
        <dbReference type="ARBA" id="ARBA00023315"/>
    </source>
</evidence>
<evidence type="ECO:0000313" key="5">
    <source>
        <dbReference type="EMBL" id="KRO40633.1"/>
    </source>
</evidence>
<evidence type="ECO:0000259" key="4">
    <source>
        <dbReference type="Pfam" id="PF08545"/>
    </source>
</evidence>
<evidence type="ECO:0000259" key="3">
    <source>
        <dbReference type="Pfam" id="PF08541"/>
    </source>
</evidence>
<sequence length="370" mass="40768">MHDIYISGTGVWTPPHKVSNKELVESFNEYVRLYNIENEQRILDGAVAALEPSSEDFIAKASGILSRYVIDKDSLLNPRIMKPMIEPRDNDALSVSAEISVIAAQEALKNAGLQASDIDAVIVSTANLQRAYPAIAIEVQNELGIEGYAYDMMVGCSSTTFGISNAYSDIAAGKASKILVINPEITSAHNNYKNRDSHFIFGDVCTATVVEKNSTAPNKFKILGTKLKTQFSNNIRNNFGFMNAIENKEYTEAELLFIQNGRSVFKEVMPMVASLITDHLSEHSLLPEDVEQYWLHQANINMNTYVIKKLLGDDFPPERAPNVLEEYANTGSAGSLIAFHKYNHLAVGQKGIICSFGAGYSICSILVERA</sequence>
<proteinExistence type="predicted"/>
<dbReference type="GO" id="GO:0044550">
    <property type="term" value="P:secondary metabolite biosynthetic process"/>
    <property type="evidence" value="ECO:0007669"/>
    <property type="project" value="TreeGrafter"/>
</dbReference>
<feature type="domain" description="Beta-ketoacyl-[acyl-carrier-protein] synthase III N-terminal" evidence="4">
    <location>
        <begin position="150"/>
        <end position="229"/>
    </location>
</feature>
<dbReference type="Pfam" id="PF08541">
    <property type="entry name" value="ACP_syn_III_C"/>
    <property type="match status" value="1"/>
</dbReference>
<dbReference type="Pfam" id="PF08545">
    <property type="entry name" value="ACP_syn_III"/>
    <property type="match status" value="1"/>
</dbReference>
<dbReference type="NCBIfam" id="NF005703">
    <property type="entry name" value="PRK07515.1"/>
    <property type="match status" value="1"/>
</dbReference>
<dbReference type="PANTHER" id="PTHR34069:SF2">
    <property type="entry name" value="BETA-KETOACYL-[ACYL-CARRIER-PROTEIN] SYNTHASE III"/>
    <property type="match status" value="1"/>
</dbReference>
<organism evidence="5 6">
    <name type="scientific">SAR86 cluster bacterium BACL1 MAG-120920-bin57</name>
    <dbReference type="NCBI Taxonomy" id="1655571"/>
    <lineage>
        <taxon>Bacteria</taxon>
        <taxon>Pseudomonadati</taxon>
        <taxon>Pseudomonadota</taxon>
        <taxon>Gammaproteobacteria</taxon>
        <taxon>SAR86 cluster</taxon>
    </lineage>
</organism>
<evidence type="ECO:0000256" key="1">
    <source>
        <dbReference type="ARBA" id="ARBA00022679"/>
    </source>
</evidence>
<dbReference type="CDD" id="cd00830">
    <property type="entry name" value="KAS_III"/>
    <property type="match status" value="1"/>
</dbReference>
<dbReference type="InterPro" id="IPR013747">
    <property type="entry name" value="ACP_syn_III_C"/>
</dbReference>
<reference evidence="6" key="1">
    <citation type="submission" date="2015-10" db="EMBL/GenBank/DDBJ databases">
        <title>Metagenome-Assembled Genomes uncover a global brackish microbiome.</title>
        <authorList>
            <person name="Hugerth L.W."/>
            <person name="Larsson J."/>
            <person name="Alneberg J."/>
            <person name="Lindh M.V."/>
            <person name="Legrand C."/>
            <person name="Pinhassi J."/>
            <person name="Andersson A."/>
        </authorList>
    </citation>
    <scope>NUCLEOTIDE SEQUENCE [LARGE SCALE GENOMIC DNA]</scope>
</reference>